<proteinExistence type="predicted"/>
<dbReference type="RefSeq" id="WP_344619316.1">
    <property type="nucleotide sequence ID" value="NZ_BAAARV010000096.1"/>
</dbReference>
<organism evidence="1 2">
    <name type="scientific">Dactylosporangium salmoneum</name>
    <dbReference type="NCBI Taxonomy" id="53361"/>
    <lineage>
        <taxon>Bacteria</taxon>
        <taxon>Bacillati</taxon>
        <taxon>Actinomycetota</taxon>
        <taxon>Actinomycetes</taxon>
        <taxon>Micromonosporales</taxon>
        <taxon>Micromonosporaceae</taxon>
        <taxon>Dactylosporangium</taxon>
    </lineage>
</organism>
<gene>
    <name evidence="1" type="ORF">GCM10010170_095160</name>
</gene>
<name>A0ABP5UPR6_9ACTN</name>
<evidence type="ECO:0008006" key="3">
    <source>
        <dbReference type="Google" id="ProtNLM"/>
    </source>
</evidence>
<evidence type="ECO:0000313" key="1">
    <source>
        <dbReference type="EMBL" id="GAA2385281.1"/>
    </source>
</evidence>
<accession>A0ABP5UPR6</accession>
<dbReference type="EMBL" id="BAAARV010000096">
    <property type="protein sequence ID" value="GAA2385281.1"/>
    <property type="molecule type" value="Genomic_DNA"/>
</dbReference>
<dbReference type="Proteomes" id="UP001501444">
    <property type="component" value="Unassembled WGS sequence"/>
</dbReference>
<reference evidence="2" key="1">
    <citation type="journal article" date="2019" name="Int. J. Syst. Evol. Microbiol.">
        <title>The Global Catalogue of Microorganisms (GCM) 10K type strain sequencing project: providing services to taxonomists for standard genome sequencing and annotation.</title>
        <authorList>
            <consortium name="The Broad Institute Genomics Platform"/>
            <consortium name="The Broad Institute Genome Sequencing Center for Infectious Disease"/>
            <person name="Wu L."/>
            <person name="Ma J."/>
        </authorList>
    </citation>
    <scope>NUCLEOTIDE SEQUENCE [LARGE SCALE GENOMIC DNA]</scope>
    <source>
        <strain evidence="2">JCM 3272</strain>
    </source>
</reference>
<protein>
    <recommendedName>
        <fullName evidence="3">MmyB-like transcription regulator ligand binding domain-containing protein</fullName>
    </recommendedName>
</protein>
<evidence type="ECO:0000313" key="2">
    <source>
        <dbReference type="Proteomes" id="UP001501444"/>
    </source>
</evidence>
<sequence length="72" mass="8003">MARAELGRFAWNPLAEALLGDLRRAPNLARRRFLLDLHCDVLTVPDDDQQVVFITAAAGSSSERALRALRQS</sequence>
<keyword evidence="2" id="KW-1185">Reference proteome</keyword>
<comment type="caution">
    <text evidence="1">The sequence shown here is derived from an EMBL/GenBank/DDBJ whole genome shotgun (WGS) entry which is preliminary data.</text>
</comment>